<dbReference type="Proteomes" id="UP000660708">
    <property type="component" value="Unassembled WGS sequence"/>
</dbReference>
<reference evidence="1 2" key="1">
    <citation type="submission" date="2015-06" db="EMBL/GenBank/DDBJ databases">
        <title>Genome sequence of Pseudoalteromonas peptidolytica.</title>
        <authorList>
            <person name="Xie B.-B."/>
            <person name="Rong J.-C."/>
            <person name="Qin Q.-L."/>
            <person name="Zhang Y.-Z."/>
        </authorList>
    </citation>
    <scope>NUCLEOTIDE SEQUENCE [LARGE SCALE GENOMIC DNA]</scope>
    <source>
        <strain evidence="1 2">F12-50-A1</strain>
    </source>
</reference>
<protein>
    <submittedName>
        <fullName evidence="1">Uncharacterized protein</fullName>
    </submittedName>
</protein>
<comment type="caution">
    <text evidence="1">The sequence shown here is derived from an EMBL/GenBank/DDBJ whole genome shotgun (WGS) entry which is preliminary data.</text>
</comment>
<dbReference type="AlphaFoldDB" id="A0A8I0MU33"/>
<organism evidence="1 2">
    <name type="scientific">Pseudoalteromonas peptidolytica F12-50-A1</name>
    <dbReference type="NCBI Taxonomy" id="1315280"/>
    <lineage>
        <taxon>Bacteria</taxon>
        <taxon>Pseudomonadati</taxon>
        <taxon>Pseudomonadota</taxon>
        <taxon>Gammaproteobacteria</taxon>
        <taxon>Alteromonadales</taxon>
        <taxon>Pseudoalteromonadaceae</taxon>
        <taxon>Pseudoalteromonas</taxon>
    </lineage>
</organism>
<evidence type="ECO:0000313" key="1">
    <source>
        <dbReference type="EMBL" id="MBE0345907.1"/>
    </source>
</evidence>
<accession>A0A8I0MU33</accession>
<proteinExistence type="predicted"/>
<evidence type="ECO:0000313" key="2">
    <source>
        <dbReference type="Proteomes" id="UP000660708"/>
    </source>
</evidence>
<dbReference type="EMBL" id="AQHF01000020">
    <property type="protein sequence ID" value="MBE0345907.1"/>
    <property type="molecule type" value="Genomic_DNA"/>
</dbReference>
<name>A0A8I0MU33_9GAMM</name>
<sequence length="64" mass="7217">MEDVSFAKPAGARSLLDSSAAAFEVFRSKRLLFAIGQLHRENCVVSFIQFLALYLIESVWVVLR</sequence>
<gene>
    <name evidence="1" type="ORF">PPEP_a0886</name>
</gene>
<keyword evidence="2" id="KW-1185">Reference proteome</keyword>